<evidence type="ECO:0000259" key="1">
    <source>
        <dbReference type="PROSITE" id="PS50883"/>
    </source>
</evidence>
<dbReference type="AlphaFoldDB" id="A0A2A5JPS4"/>
<gene>
    <name evidence="3" type="ORF">CEX98_12375</name>
</gene>
<dbReference type="InterPro" id="IPR014408">
    <property type="entry name" value="dGMP_Pdiesterase_EAL/HD-GYP"/>
</dbReference>
<dbReference type="PROSITE" id="PS50883">
    <property type="entry name" value="EAL"/>
    <property type="match status" value="1"/>
</dbReference>
<sequence length="425" mass="47602">MLMSGPVTEIRNSAVQYIARQAILRPDQEVFAYELLYRDSDNNAFPVGVSDGQATGRMFFNSLMFIGVDRLAAGQLAFINLSDESLLQELPKLLAPQKIVIEIVERSKDIPSLVKTVSKLTEKGYRFALDDYDGDAKWEPLLKLVEFVKVEVEQPIIKTNMAVKRLKRQYPDIKVIVERIETKEEFEIIKSSGADYFQGFFFAKPEMLNHGNVEPSKMVVFQLLQATAKKSLCFKEIQTRVSKDLSLTARLLKLANARAGEDRLEIKSISQAVVYLGEDAIRQFVKVLALSELGSDKPSELTRMGLVRAKFVETFLMPGGEEMAETGYLLGLMSILDVILDVDLSVIAAEFSLDNSLSSALLSYQGLLGGALRLAFEIERNDWQEAELILQAIRPATPTNYLYDMALSSRAYADDILSIVVEDLE</sequence>
<organism evidence="3 4">
    <name type="scientific">Pseudoalteromonas piscicida</name>
    <dbReference type="NCBI Taxonomy" id="43662"/>
    <lineage>
        <taxon>Bacteria</taxon>
        <taxon>Pseudomonadati</taxon>
        <taxon>Pseudomonadota</taxon>
        <taxon>Gammaproteobacteria</taxon>
        <taxon>Alteromonadales</taxon>
        <taxon>Pseudoalteromonadaceae</taxon>
        <taxon>Pseudoalteromonas</taxon>
    </lineage>
</organism>
<evidence type="ECO:0000313" key="3">
    <source>
        <dbReference type="EMBL" id="PCK31435.1"/>
    </source>
</evidence>
<dbReference type="Proteomes" id="UP000228621">
    <property type="component" value="Unassembled WGS sequence"/>
</dbReference>
<evidence type="ECO:0000313" key="4">
    <source>
        <dbReference type="Proteomes" id="UP000228621"/>
    </source>
</evidence>
<comment type="caution">
    <text evidence="3">The sequence shown here is derived from an EMBL/GenBank/DDBJ whole genome shotgun (WGS) entry which is preliminary data.</text>
</comment>
<dbReference type="PANTHER" id="PTHR33525:SF4">
    <property type="entry name" value="CYCLIC DI-GMP PHOSPHODIESTERASE CDGJ"/>
    <property type="match status" value="1"/>
</dbReference>
<name>A0A2A5JPS4_PSEO7</name>
<dbReference type="InterPro" id="IPR013976">
    <property type="entry name" value="HDOD"/>
</dbReference>
<dbReference type="PIRSF" id="PIRSF003180">
    <property type="entry name" value="DiGMPpdiest_YuxH"/>
    <property type="match status" value="1"/>
</dbReference>
<protein>
    <submittedName>
        <fullName evidence="3">Diguanylate phosphodiesterase</fullName>
    </submittedName>
</protein>
<dbReference type="Pfam" id="PF08668">
    <property type="entry name" value="HDOD"/>
    <property type="match status" value="1"/>
</dbReference>
<dbReference type="OrthoDB" id="9804751at2"/>
<dbReference type="Gene3D" id="1.10.3210.10">
    <property type="entry name" value="Hypothetical protein af1432"/>
    <property type="match status" value="1"/>
</dbReference>
<dbReference type="SUPFAM" id="SSF109604">
    <property type="entry name" value="HD-domain/PDEase-like"/>
    <property type="match status" value="1"/>
</dbReference>
<dbReference type="SMART" id="SM00052">
    <property type="entry name" value="EAL"/>
    <property type="match status" value="1"/>
</dbReference>
<dbReference type="Gene3D" id="3.20.20.450">
    <property type="entry name" value="EAL domain"/>
    <property type="match status" value="1"/>
</dbReference>
<dbReference type="InterPro" id="IPR052340">
    <property type="entry name" value="RNase_Y/CdgJ"/>
</dbReference>
<keyword evidence="4" id="KW-1185">Reference proteome</keyword>
<dbReference type="InterPro" id="IPR035919">
    <property type="entry name" value="EAL_sf"/>
</dbReference>
<dbReference type="PANTHER" id="PTHR33525">
    <property type="match status" value="1"/>
</dbReference>
<dbReference type="SUPFAM" id="SSF141868">
    <property type="entry name" value="EAL domain-like"/>
    <property type="match status" value="1"/>
</dbReference>
<dbReference type="InterPro" id="IPR001633">
    <property type="entry name" value="EAL_dom"/>
</dbReference>
<feature type="domain" description="HDOD" evidence="2">
    <location>
        <begin position="213"/>
        <end position="399"/>
    </location>
</feature>
<dbReference type="PROSITE" id="PS51833">
    <property type="entry name" value="HDOD"/>
    <property type="match status" value="1"/>
</dbReference>
<evidence type="ECO:0000259" key="2">
    <source>
        <dbReference type="PROSITE" id="PS51833"/>
    </source>
</evidence>
<dbReference type="RefSeq" id="WP_099642378.1">
    <property type="nucleotide sequence ID" value="NZ_JAQPZX010000012.1"/>
</dbReference>
<dbReference type="Pfam" id="PF00563">
    <property type="entry name" value="EAL"/>
    <property type="match status" value="1"/>
</dbReference>
<accession>A0A2A5JPS4</accession>
<dbReference type="EMBL" id="NKHF01000055">
    <property type="protein sequence ID" value="PCK31435.1"/>
    <property type="molecule type" value="Genomic_DNA"/>
</dbReference>
<feature type="domain" description="EAL" evidence="1">
    <location>
        <begin position="1"/>
        <end position="219"/>
    </location>
</feature>
<reference evidence="4" key="1">
    <citation type="journal article" date="2019" name="Genome Announc.">
        <title>Draft Genome Sequence of Pseudoalteromonas piscicida Strain 36Y ROTHPW, an Hypersaline Seawater Isolate from the South Coast of Sonora, Mexico.</title>
        <authorList>
            <person name="Sanchez-Diaz R."/>
            <person name="Molina-Garza Z.J."/>
            <person name="Cruz-Suarez L.E."/>
            <person name="Selvin J."/>
            <person name="Kiran G.S."/>
            <person name="Ibarra-Gamez J.C."/>
            <person name="Gomez-Gil B."/>
            <person name="Galaviz-Silva L."/>
        </authorList>
    </citation>
    <scope>NUCLEOTIDE SEQUENCE [LARGE SCALE GENOMIC DNA]</scope>
    <source>
        <strain evidence="4">36Y_RITHPW</strain>
    </source>
</reference>
<proteinExistence type="predicted"/>